<evidence type="ECO:0008006" key="3">
    <source>
        <dbReference type="Google" id="ProtNLM"/>
    </source>
</evidence>
<reference evidence="1 2" key="1">
    <citation type="submission" date="2016-10" db="EMBL/GenBank/DDBJ databases">
        <authorList>
            <person name="de Groot N.N."/>
        </authorList>
    </citation>
    <scope>NUCLEOTIDE SEQUENCE [LARGE SCALE GENOMIC DNA]</scope>
    <source>
        <strain evidence="1 2">DSM 27078</strain>
    </source>
</reference>
<keyword evidence="2" id="KW-1185">Reference proteome</keyword>
<dbReference type="Gene3D" id="3.30.530.20">
    <property type="match status" value="1"/>
</dbReference>
<dbReference type="InterPro" id="IPR023393">
    <property type="entry name" value="START-like_dom_sf"/>
</dbReference>
<evidence type="ECO:0000313" key="2">
    <source>
        <dbReference type="Proteomes" id="UP000198648"/>
    </source>
</evidence>
<dbReference type="RefSeq" id="WP_091468492.1">
    <property type="nucleotide sequence ID" value="NZ_FOEI01000005.1"/>
</dbReference>
<dbReference type="AlphaFoldDB" id="A0A1H9CW74"/>
<proteinExistence type="predicted"/>
<dbReference type="EMBL" id="FOEI01000005">
    <property type="protein sequence ID" value="SEQ05357.1"/>
    <property type="molecule type" value="Genomic_DNA"/>
</dbReference>
<dbReference type="SUPFAM" id="SSF55961">
    <property type="entry name" value="Bet v1-like"/>
    <property type="match status" value="1"/>
</dbReference>
<accession>A0A1H9CW74</accession>
<protein>
    <recommendedName>
        <fullName evidence="3">Activator of Hsp90 ATPase homolog 1-like protein</fullName>
    </recommendedName>
</protein>
<name>A0A1H9CW74_9FLAO</name>
<dbReference type="OrthoDB" id="2355173at2"/>
<dbReference type="Proteomes" id="UP000198648">
    <property type="component" value="Unassembled WGS sequence"/>
</dbReference>
<gene>
    <name evidence="1" type="ORF">SAMN05444005_105114</name>
</gene>
<dbReference type="STRING" id="1299341.SAMN05444005_105114"/>
<sequence length="145" mass="16870">MEKLEFKIEINAPANKVWNVLWEDATYRKWTTAFCEGSYAVSNWNEGDTIHFLSPSGDGMYSKIHKKIDNKFMSFNHIGNIKDYKEMPIDEETKNWTDSFENYELSEKNGKTIVTVSIDALEQYVSFFNSTMPKAMELVKNLSEN</sequence>
<organism evidence="1 2">
    <name type="scientific">Flavobacterium urocaniciphilum</name>
    <dbReference type="NCBI Taxonomy" id="1299341"/>
    <lineage>
        <taxon>Bacteria</taxon>
        <taxon>Pseudomonadati</taxon>
        <taxon>Bacteroidota</taxon>
        <taxon>Flavobacteriia</taxon>
        <taxon>Flavobacteriales</taxon>
        <taxon>Flavobacteriaceae</taxon>
        <taxon>Flavobacterium</taxon>
    </lineage>
</organism>
<evidence type="ECO:0000313" key="1">
    <source>
        <dbReference type="EMBL" id="SEQ05357.1"/>
    </source>
</evidence>